<comment type="caution">
    <text evidence="2">The sequence shown here is derived from an EMBL/GenBank/DDBJ whole genome shotgun (WGS) entry which is preliminary data.</text>
</comment>
<reference evidence="2 3" key="1">
    <citation type="submission" date="2022-07" db="EMBL/GenBank/DDBJ databases">
        <title>Methylomonas rivi sp. nov., Methylomonas rosea sp. nov., Methylomonas aureus sp. nov. and Methylomonas subterranea sp. nov., four novel methanotrophs isolated from a freshwater creek and the deep terrestrial subsurface.</title>
        <authorList>
            <person name="Abin C."/>
            <person name="Sankaranarayanan K."/>
            <person name="Garner C."/>
            <person name="Sindelar R."/>
            <person name="Kotary K."/>
            <person name="Garner R."/>
            <person name="Barclay S."/>
            <person name="Lawson P."/>
            <person name="Krumholz L."/>
        </authorList>
    </citation>
    <scope>NUCLEOTIDE SEQUENCE [LARGE SCALE GENOMIC DNA]</scope>
    <source>
        <strain evidence="2 3">SURF-2</strain>
    </source>
</reference>
<feature type="transmembrane region" description="Helical" evidence="1">
    <location>
        <begin position="14"/>
        <end position="35"/>
    </location>
</feature>
<protein>
    <submittedName>
        <fullName evidence="2">PepSY domain-containing protein</fullName>
    </submittedName>
</protein>
<keyword evidence="1" id="KW-1133">Transmembrane helix</keyword>
<dbReference type="Proteomes" id="UP001524499">
    <property type="component" value="Unassembled WGS sequence"/>
</dbReference>
<dbReference type="EMBL" id="JANIBJ010000062">
    <property type="protein sequence ID" value="MCQ8106347.1"/>
    <property type="molecule type" value="Genomic_DNA"/>
</dbReference>
<feature type="non-terminal residue" evidence="2">
    <location>
        <position position="82"/>
    </location>
</feature>
<evidence type="ECO:0000313" key="3">
    <source>
        <dbReference type="Proteomes" id="UP001524499"/>
    </source>
</evidence>
<proteinExistence type="predicted"/>
<keyword evidence="3" id="KW-1185">Reference proteome</keyword>
<sequence length="82" mass="9209">MKTLNWLLYEVHRWLGVVLAVFMLVWFASGISIMYSTPMTQTRTQQLLHAEALAPEPGWLSVGEAWERSAGQREASAAAFKA</sequence>
<evidence type="ECO:0000256" key="1">
    <source>
        <dbReference type="SAM" id="Phobius"/>
    </source>
</evidence>
<gene>
    <name evidence="2" type="ORF">NP590_19745</name>
</gene>
<keyword evidence="1" id="KW-0472">Membrane</keyword>
<accession>A0ABT1TLJ2</accession>
<keyword evidence="1" id="KW-0812">Transmembrane</keyword>
<name>A0ABT1TLJ2_9GAMM</name>
<organism evidence="2 3">
    <name type="scientific">Methylomonas subterranea</name>
    <dbReference type="NCBI Taxonomy" id="2952225"/>
    <lineage>
        <taxon>Bacteria</taxon>
        <taxon>Pseudomonadati</taxon>
        <taxon>Pseudomonadota</taxon>
        <taxon>Gammaproteobacteria</taxon>
        <taxon>Methylococcales</taxon>
        <taxon>Methylococcaceae</taxon>
        <taxon>Methylomonas</taxon>
    </lineage>
</organism>
<evidence type="ECO:0000313" key="2">
    <source>
        <dbReference type="EMBL" id="MCQ8106347.1"/>
    </source>
</evidence>